<proteinExistence type="inferred from homology"/>
<dbReference type="GeneID" id="96611538"/>
<accession>A0A0A1DQL9</accession>
<dbReference type="RefSeq" id="WP_038681483.1">
    <property type="nucleotide sequence ID" value="NZ_BJMC01000013.1"/>
</dbReference>
<dbReference type="SUPFAM" id="SSF52402">
    <property type="entry name" value="Adenine nucleotide alpha hydrolases-like"/>
    <property type="match status" value="1"/>
</dbReference>
<dbReference type="eggNOG" id="COG0589">
    <property type="taxonomic scope" value="Bacteria"/>
</dbReference>
<dbReference type="CDD" id="cd00293">
    <property type="entry name" value="USP-like"/>
    <property type="match status" value="1"/>
</dbReference>
<dbReference type="PANTHER" id="PTHR46268">
    <property type="entry name" value="STRESS RESPONSE PROTEIN NHAX"/>
    <property type="match status" value="1"/>
</dbReference>
<keyword evidence="3" id="KW-1185">Reference proteome</keyword>
<dbReference type="HOGENOM" id="CLU_049301_16_4_11"/>
<evidence type="ECO:0000256" key="1">
    <source>
        <dbReference type="ARBA" id="ARBA00008791"/>
    </source>
</evidence>
<dbReference type="InterPro" id="IPR006015">
    <property type="entry name" value="Universal_stress_UspA"/>
</dbReference>
<protein>
    <submittedName>
        <fullName evidence="2">Universal stress protein UspA-related nucleotide-binding proteins</fullName>
    </submittedName>
</protein>
<dbReference type="EMBL" id="CP009896">
    <property type="protein sequence ID" value="AIY18843.1"/>
    <property type="molecule type" value="Genomic_DNA"/>
</dbReference>
<reference evidence="2 3" key="1">
    <citation type="journal article" date="2015" name="Genome Announc.">
        <title>Complete Genome Sequence of Steroid-Transforming Nocardioides simplex VKM Ac-2033D.</title>
        <authorList>
            <person name="Shtratnikova V.Y."/>
            <person name="Schelkunov M.I."/>
            <person name="Pekov Y.A."/>
            <person name="Fokina V.V."/>
            <person name="Logacheva M.D."/>
            <person name="Sokolov S.L."/>
            <person name="Bragin E.Y."/>
            <person name="Ashapkin V.V."/>
            <person name="Donova M.V."/>
        </authorList>
    </citation>
    <scope>NUCLEOTIDE SEQUENCE [LARGE SCALE GENOMIC DNA]</scope>
    <source>
        <strain evidence="2 3">VKM Ac-2033D</strain>
    </source>
</reference>
<dbReference type="Proteomes" id="UP000030300">
    <property type="component" value="Chromosome"/>
</dbReference>
<evidence type="ECO:0000313" key="3">
    <source>
        <dbReference type="Proteomes" id="UP000030300"/>
    </source>
</evidence>
<organism evidence="2 3">
    <name type="scientific">Nocardioides simplex</name>
    <name type="common">Arthrobacter simplex</name>
    <dbReference type="NCBI Taxonomy" id="2045"/>
    <lineage>
        <taxon>Bacteria</taxon>
        <taxon>Bacillati</taxon>
        <taxon>Actinomycetota</taxon>
        <taxon>Actinomycetes</taxon>
        <taxon>Propionibacteriales</taxon>
        <taxon>Nocardioidaceae</taxon>
        <taxon>Pimelobacter</taxon>
    </lineage>
</organism>
<dbReference type="InterPro" id="IPR014729">
    <property type="entry name" value="Rossmann-like_a/b/a_fold"/>
</dbReference>
<dbReference type="KEGG" id="psim:KR76_22425"/>
<dbReference type="Gene3D" id="3.40.50.620">
    <property type="entry name" value="HUPs"/>
    <property type="match status" value="1"/>
</dbReference>
<dbReference type="STRING" id="2045.KR76_22425"/>
<dbReference type="OrthoDB" id="3427787at2"/>
<dbReference type="AlphaFoldDB" id="A0A0A1DQL9"/>
<dbReference type="Pfam" id="PF00582">
    <property type="entry name" value="Usp"/>
    <property type="match status" value="1"/>
</dbReference>
<dbReference type="PRINTS" id="PR01438">
    <property type="entry name" value="UNVRSLSTRESS"/>
</dbReference>
<gene>
    <name evidence="2" type="ORF">KR76_22425</name>
</gene>
<comment type="similarity">
    <text evidence="1">Belongs to the universal stress protein A family.</text>
</comment>
<sequence>MPELIVVGVDGNERAERAADTAARLAAATGAGLHVVCAYVRDQAAEISVADGTHEVSIARESADIAARVAGRLAEVVPGVTSSAVQGRPADVLLAEADRLDASLIVVGNRRMQGIARVLGSVPAAVAHHAPCDVYIVNTG</sequence>
<name>A0A0A1DQL9_NOCSI</name>
<evidence type="ECO:0000313" key="2">
    <source>
        <dbReference type="EMBL" id="AIY18843.1"/>
    </source>
</evidence>
<dbReference type="PANTHER" id="PTHR46268:SF6">
    <property type="entry name" value="UNIVERSAL STRESS PROTEIN UP12"/>
    <property type="match status" value="1"/>
</dbReference>
<dbReference type="InterPro" id="IPR006016">
    <property type="entry name" value="UspA"/>
</dbReference>